<evidence type="ECO:0000313" key="1">
    <source>
        <dbReference type="EMBL" id="SDG97915.1"/>
    </source>
</evidence>
<dbReference type="Proteomes" id="UP000198923">
    <property type="component" value="Unassembled WGS sequence"/>
</dbReference>
<gene>
    <name evidence="1" type="ORF">SAMN05421505_1101</name>
</gene>
<feature type="non-terminal residue" evidence="1">
    <location>
        <position position="58"/>
    </location>
</feature>
<reference evidence="1 2" key="1">
    <citation type="submission" date="2016-10" db="EMBL/GenBank/DDBJ databases">
        <authorList>
            <person name="de Groot N.N."/>
        </authorList>
    </citation>
    <scope>NUCLEOTIDE SEQUENCE [LARGE SCALE GENOMIC DNA]</scope>
    <source>
        <strain evidence="1 2">CPCC 201354</strain>
    </source>
</reference>
<name>A0A1G7YNP5_9ACTN</name>
<accession>A0A1G7YNP5</accession>
<dbReference type="EMBL" id="FNCN01000010">
    <property type="protein sequence ID" value="SDG97915.1"/>
    <property type="molecule type" value="Genomic_DNA"/>
</dbReference>
<dbReference type="AlphaFoldDB" id="A0A1G7YNP5"/>
<keyword evidence="2" id="KW-1185">Reference proteome</keyword>
<evidence type="ECO:0000313" key="2">
    <source>
        <dbReference type="Proteomes" id="UP000198923"/>
    </source>
</evidence>
<organism evidence="1 2">
    <name type="scientific">Sinosporangium album</name>
    <dbReference type="NCBI Taxonomy" id="504805"/>
    <lineage>
        <taxon>Bacteria</taxon>
        <taxon>Bacillati</taxon>
        <taxon>Actinomycetota</taxon>
        <taxon>Actinomycetes</taxon>
        <taxon>Streptosporangiales</taxon>
        <taxon>Streptosporangiaceae</taxon>
        <taxon>Sinosporangium</taxon>
    </lineage>
</organism>
<proteinExistence type="predicted"/>
<sequence>MSIETGQCGAHGAEAKDLHRPFAAGEHRNLALLADPTRLGLLHRPFAAGEHRNGSGAV</sequence>
<protein>
    <submittedName>
        <fullName evidence="1">Uncharacterized protein</fullName>
    </submittedName>
</protein>